<keyword evidence="3" id="KW-1185">Reference proteome</keyword>
<dbReference type="Gene3D" id="3.40.50.2000">
    <property type="entry name" value="Glycogen Phosphorylase B"/>
    <property type="match status" value="2"/>
</dbReference>
<dbReference type="EMBL" id="VCDI01000002">
    <property type="protein sequence ID" value="TLU73465.1"/>
    <property type="molecule type" value="Genomic_DNA"/>
</dbReference>
<name>A0A5R9J790_9PROT</name>
<protein>
    <submittedName>
        <fullName evidence="2">Glycosyltransferase family 1 protein</fullName>
    </submittedName>
</protein>
<dbReference type="CDD" id="cd03814">
    <property type="entry name" value="GT4-like"/>
    <property type="match status" value="1"/>
</dbReference>
<comment type="caution">
    <text evidence="2">The sequence shown here is derived from an EMBL/GenBank/DDBJ whole genome shotgun (WGS) entry which is preliminary data.</text>
</comment>
<dbReference type="SUPFAM" id="SSF53756">
    <property type="entry name" value="UDP-Glycosyltransferase/glycogen phosphorylase"/>
    <property type="match status" value="1"/>
</dbReference>
<dbReference type="InterPro" id="IPR028098">
    <property type="entry name" value="Glyco_trans_4-like_N"/>
</dbReference>
<organism evidence="2 3">
    <name type="scientific">Lichenicoccus roseus</name>
    <dbReference type="NCBI Taxonomy" id="2683649"/>
    <lineage>
        <taxon>Bacteria</taxon>
        <taxon>Pseudomonadati</taxon>
        <taxon>Pseudomonadota</taxon>
        <taxon>Alphaproteobacteria</taxon>
        <taxon>Acetobacterales</taxon>
        <taxon>Acetobacteraceae</taxon>
        <taxon>Lichenicoccus</taxon>
    </lineage>
</organism>
<keyword evidence="2" id="KW-0808">Transferase</keyword>
<accession>A0A5R9J790</accession>
<dbReference type="OrthoDB" id="9802525at2"/>
<dbReference type="GO" id="GO:0016757">
    <property type="term" value="F:glycosyltransferase activity"/>
    <property type="evidence" value="ECO:0007669"/>
    <property type="project" value="UniProtKB-ARBA"/>
</dbReference>
<dbReference type="Proteomes" id="UP000305654">
    <property type="component" value="Unassembled WGS sequence"/>
</dbReference>
<dbReference type="InterPro" id="IPR050194">
    <property type="entry name" value="Glycosyltransferase_grp1"/>
</dbReference>
<proteinExistence type="predicted"/>
<dbReference type="PANTHER" id="PTHR45947">
    <property type="entry name" value="SULFOQUINOVOSYL TRANSFERASE SQD2"/>
    <property type="match status" value="1"/>
</dbReference>
<reference evidence="2 3" key="1">
    <citation type="submission" date="2019-05" db="EMBL/GenBank/DDBJ databases">
        <authorList>
            <person name="Pankratov T."/>
            <person name="Grouzdev D."/>
        </authorList>
    </citation>
    <scope>NUCLEOTIDE SEQUENCE [LARGE SCALE GENOMIC DNA]</scope>
    <source>
        <strain evidence="2 3">KEBCLARHB70R</strain>
    </source>
</reference>
<gene>
    <name evidence="2" type="ORF">FE263_08745</name>
</gene>
<evidence type="ECO:0000313" key="3">
    <source>
        <dbReference type="Proteomes" id="UP000305654"/>
    </source>
</evidence>
<dbReference type="Pfam" id="PF13439">
    <property type="entry name" value="Glyco_transf_4"/>
    <property type="match status" value="1"/>
</dbReference>
<sequence>MDGSPVRDASIAPDAVATAPVAHIPVARILIVSDAWMPQVNGVVRTLSTVAAELRQMGHAVEVVGPDRFVTIPCPTYPDIRLSLLPGRRLARLIAAFRPDAVHIATEGPLGMAARRWARRRGVPFTTSFHTRFPEYIQARTGLPPGLAYAVLRWFHNGAAATLVATETLSQDLASRGFTRLRAWTRGVDLQRFRPEPREDWEGDWKARPPVFLYVGRIAVEKNIGAFLDLDLPGSKVVVGGGPMLASLKAAYPDVVFTGPRSERALAQSYAGADVFVFPSRTDTFGLVVLEALACGVPVAAYDVMGPRDILRGAAGRPGAVADDLRAACLAAVECSRADARAHAERFSWRACAEMFLAALAPIGNAAPFSGAAAAPAATRRPIDA</sequence>
<feature type="domain" description="Glycosyltransferase subfamily 4-like N-terminal" evidence="1">
    <location>
        <begin position="40"/>
        <end position="192"/>
    </location>
</feature>
<evidence type="ECO:0000259" key="1">
    <source>
        <dbReference type="Pfam" id="PF13439"/>
    </source>
</evidence>
<dbReference type="Pfam" id="PF13692">
    <property type="entry name" value="Glyco_trans_1_4"/>
    <property type="match status" value="1"/>
</dbReference>
<dbReference type="AlphaFoldDB" id="A0A5R9J790"/>
<dbReference type="PANTHER" id="PTHR45947:SF3">
    <property type="entry name" value="SULFOQUINOVOSYL TRANSFERASE SQD2"/>
    <property type="match status" value="1"/>
</dbReference>
<evidence type="ECO:0000313" key="2">
    <source>
        <dbReference type="EMBL" id="TLU73465.1"/>
    </source>
</evidence>